<dbReference type="RefSeq" id="WP_197163353.1">
    <property type="nucleotide sequence ID" value="NZ_JADZGI010000001.1"/>
</dbReference>
<evidence type="ECO:0000256" key="1">
    <source>
        <dbReference type="SAM" id="Phobius"/>
    </source>
</evidence>
<keyword evidence="3" id="KW-1185">Reference proteome</keyword>
<organism evidence="2 3">
    <name type="scientific">Novosphingobium aureum</name>
    <dbReference type="NCBI Taxonomy" id="2792964"/>
    <lineage>
        <taxon>Bacteria</taxon>
        <taxon>Pseudomonadati</taxon>
        <taxon>Pseudomonadota</taxon>
        <taxon>Alphaproteobacteria</taxon>
        <taxon>Sphingomonadales</taxon>
        <taxon>Sphingomonadaceae</taxon>
        <taxon>Novosphingobium</taxon>
    </lineage>
</organism>
<accession>A0A931MLN6</accession>
<dbReference type="Proteomes" id="UP000617634">
    <property type="component" value="Unassembled WGS sequence"/>
</dbReference>
<proteinExistence type="predicted"/>
<gene>
    <name evidence="2" type="ORF">I5E68_09915</name>
</gene>
<keyword evidence="1" id="KW-0472">Membrane</keyword>
<feature type="transmembrane region" description="Helical" evidence="1">
    <location>
        <begin position="14"/>
        <end position="34"/>
    </location>
</feature>
<dbReference type="EMBL" id="JADZGI010000001">
    <property type="protein sequence ID" value="MBH0113261.1"/>
    <property type="molecule type" value="Genomic_DNA"/>
</dbReference>
<keyword evidence="1" id="KW-0812">Transmembrane</keyword>
<keyword evidence="1" id="KW-1133">Transmembrane helix</keyword>
<name>A0A931MLN6_9SPHN</name>
<dbReference type="AlphaFoldDB" id="A0A931MLN6"/>
<reference evidence="2" key="1">
    <citation type="submission" date="2020-11" db="EMBL/GenBank/DDBJ databases">
        <title>Novosphingobium aureum sp. nov., a marine bacterium isolated from sediment of a salt flat.</title>
        <authorList>
            <person name="Yoo Y."/>
            <person name="Kim J.-J."/>
        </authorList>
    </citation>
    <scope>NUCLEOTIDE SEQUENCE</scope>
    <source>
        <strain evidence="2">YJ-S2-02</strain>
    </source>
</reference>
<protein>
    <submittedName>
        <fullName evidence="2">Uncharacterized protein</fullName>
    </submittedName>
</protein>
<sequence length="50" mass="5683">MGKWSAGLSPRQCAVVVAVFWFTSIGALIVLLALRRANRRRKTPSRRRTK</sequence>
<evidence type="ECO:0000313" key="2">
    <source>
        <dbReference type="EMBL" id="MBH0113261.1"/>
    </source>
</evidence>
<comment type="caution">
    <text evidence="2">The sequence shown here is derived from an EMBL/GenBank/DDBJ whole genome shotgun (WGS) entry which is preliminary data.</text>
</comment>
<evidence type="ECO:0000313" key="3">
    <source>
        <dbReference type="Proteomes" id="UP000617634"/>
    </source>
</evidence>